<name>A0A5P3VLG1_9BURK</name>
<proteinExistence type="predicted"/>
<sequence length="191" mass="21245">MLSDRLAGELRSLPFKRLIFWSHCVGAALCLDTLQKISDDVRVERVFIGAKILHGAQHDEQLAGRMECRSDGEIISLLDKLAGIEEFTSVAEDSRGAIAAAFRHDAAGANRFLSRMQETAPTRRDVLMVNVVAKDDPLTENHAEHHERWRIFSSSLAMEVLESGGHFFCRTRPAQVASVILRHCGVQHDAS</sequence>
<evidence type="ECO:0008006" key="3">
    <source>
        <dbReference type="Google" id="ProtNLM"/>
    </source>
</evidence>
<protein>
    <recommendedName>
        <fullName evidence="3">Thioesterase domain-containing protein</fullName>
    </recommendedName>
</protein>
<dbReference type="SUPFAM" id="SSF53474">
    <property type="entry name" value="alpha/beta-Hydrolases"/>
    <property type="match status" value="1"/>
</dbReference>
<dbReference type="InterPro" id="IPR029058">
    <property type="entry name" value="AB_hydrolase_fold"/>
</dbReference>
<dbReference type="AlphaFoldDB" id="A0A5P3VLG1"/>
<dbReference type="Proteomes" id="UP000325743">
    <property type="component" value="Chromosome 2"/>
</dbReference>
<evidence type="ECO:0000313" key="2">
    <source>
        <dbReference type="Proteomes" id="UP000325743"/>
    </source>
</evidence>
<reference evidence="1 2" key="1">
    <citation type="submission" date="2018-09" db="EMBL/GenBank/DDBJ databases">
        <title>Complete genome sequence of Cupriavidus oxalaticus T2, a bacterium capable of phenol tolerance and degradation.</title>
        <authorList>
            <person name="Yan J."/>
        </authorList>
    </citation>
    <scope>NUCLEOTIDE SEQUENCE [LARGE SCALE GENOMIC DNA]</scope>
    <source>
        <strain evidence="1 2">T2</strain>
    </source>
</reference>
<dbReference type="EMBL" id="CP032519">
    <property type="protein sequence ID" value="QEZ46775.1"/>
    <property type="molecule type" value="Genomic_DNA"/>
</dbReference>
<dbReference type="Gene3D" id="3.40.50.1820">
    <property type="entry name" value="alpha/beta hydrolase"/>
    <property type="match status" value="1"/>
</dbReference>
<accession>A0A5P3VLG1</accession>
<organism evidence="1 2">
    <name type="scientific">Cupriavidus oxalaticus</name>
    <dbReference type="NCBI Taxonomy" id="96344"/>
    <lineage>
        <taxon>Bacteria</taxon>
        <taxon>Pseudomonadati</taxon>
        <taxon>Pseudomonadota</taxon>
        <taxon>Betaproteobacteria</taxon>
        <taxon>Burkholderiales</taxon>
        <taxon>Burkholderiaceae</taxon>
        <taxon>Cupriavidus</taxon>
    </lineage>
</organism>
<gene>
    <name evidence="1" type="ORF">D2917_21485</name>
</gene>
<evidence type="ECO:0000313" key="1">
    <source>
        <dbReference type="EMBL" id="QEZ46775.1"/>
    </source>
</evidence>